<dbReference type="HOGENOM" id="CLU_1402872_0_0_1"/>
<dbReference type="Pfam" id="PF12013">
    <property type="entry name" value="OrsD"/>
    <property type="match status" value="1"/>
</dbReference>
<feature type="compositionally biased region" description="Basic residues" evidence="1">
    <location>
        <begin position="101"/>
        <end position="114"/>
    </location>
</feature>
<dbReference type="InterPro" id="IPR022698">
    <property type="entry name" value="OrsD"/>
</dbReference>
<evidence type="ECO:0000313" key="3">
    <source>
        <dbReference type="Proteomes" id="UP000000724"/>
    </source>
</evidence>
<dbReference type="AlphaFoldDB" id="B6HSY9"/>
<feature type="region of interest" description="Disordered" evidence="1">
    <location>
        <begin position="101"/>
        <end position="128"/>
    </location>
</feature>
<protein>
    <submittedName>
        <fullName evidence="2">Pc22g25740 protein</fullName>
    </submittedName>
</protein>
<organism evidence="2 3">
    <name type="scientific">Penicillium rubens (strain ATCC 28089 / DSM 1075 / NRRL 1951 / Wisconsin 54-1255)</name>
    <name type="common">Penicillium chrysogenum</name>
    <dbReference type="NCBI Taxonomy" id="500485"/>
    <lineage>
        <taxon>Eukaryota</taxon>
        <taxon>Fungi</taxon>
        <taxon>Dikarya</taxon>
        <taxon>Ascomycota</taxon>
        <taxon>Pezizomycotina</taxon>
        <taxon>Eurotiomycetes</taxon>
        <taxon>Eurotiomycetidae</taxon>
        <taxon>Eurotiales</taxon>
        <taxon>Aspergillaceae</taxon>
        <taxon>Penicillium</taxon>
        <taxon>Penicillium chrysogenum species complex</taxon>
    </lineage>
</organism>
<evidence type="ECO:0000256" key="1">
    <source>
        <dbReference type="SAM" id="MobiDB-lite"/>
    </source>
</evidence>
<dbReference type="BioCyc" id="PCHR:PC22G25740-MONOMER"/>
<dbReference type="VEuPathDB" id="FungiDB:PCH_Pc22g25740"/>
<keyword evidence="3" id="KW-1185">Reference proteome</keyword>
<dbReference type="OrthoDB" id="4367393at2759"/>
<dbReference type="STRING" id="500485.B6HSY9"/>
<sequence>MDATLELFHYNSTHRVWICKNFSLLDRKHTHHPSARTSAQLAAIYDEVIKAHMWNPDEEPFQITPPDARPIHGLPVYTGCRCPEETCTYVARQTDSVGVHRHIKHGPSGRRRGRQRETDSANPTLQPMKCQRPFTGSTYSSYFKVLPPAGERRTQQAPEMKESDFIQAQVDLALLRSDGIAEAEDEVAPIKRRD</sequence>
<name>B6HSY9_PENRW</name>
<dbReference type="Proteomes" id="UP000000724">
    <property type="component" value="Contig Pc00c22"/>
</dbReference>
<gene>
    <name evidence="2" type="ORF">Pc22g25740</name>
    <name evidence="2" type="ORF">PCH_Pc22g25740</name>
</gene>
<evidence type="ECO:0000313" key="2">
    <source>
        <dbReference type="EMBL" id="CAP99862.1"/>
    </source>
</evidence>
<dbReference type="EMBL" id="AM920437">
    <property type="protein sequence ID" value="CAP99862.1"/>
    <property type="molecule type" value="Genomic_DNA"/>
</dbReference>
<accession>B6HSY9</accession>
<proteinExistence type="predicted"/>
<reference evidence="2 3" key="1">
    <citation type="journal article" date="2008" name="Nat. Biotechnol.">
        <title>Genome sequencing and analysis of the filamentous fungus Penicillium chrysogenum.</title>
        <authorList>
            <person name="van den Berg M.A."/>
            <person name="Albang R."/>
            <person name="Albermann K."/>
            <person name="Badger J.H."/>
            <person name="Daran J.-M."/>
            <person name="Driessen A.J.M."/>
            <person name="Garcia-Estrada C."/>
            <person name="Fedorova N.D."/>
            <person name="Harris D.M."/>
            <person name="Heijne W.H.M."/>
            <person name="Joardar V.S."/>
            <person name="Kiel J.A.K.W."/>
            <person name="Kovalchuk A."/>
            <person name="Martin J.F."/>
            <person name="Nierman W.C."/>
            <person name="Nijland J.G."/>
            <person name="Pronk J.T."/>
            <person name="Roubos J.A."/>
            <person name="van der Klei I.J."/>
            <person name="van Peij N.N.M.E."/>
            <person name="Veenhuis M."/>
            <person name="von Doehren H."/>
            <person name="Wagner C."/>
            <person name="Wortman J.R."/>
            <person name="Bovenberg R.A.L."/>
        </authorList>
    </citation>
    <scope>NUCLEOTIDE SEQUENCE [LARGE SCALE GENOMIC DNA]</scope>
    <source>
        <strain evidence="3">ATCC 28089 / DSM 1075 / NRRL 1951 / Wisconsin 54-1255</strain>
    </source>
</reference>